<accession>A0A1I1B846</accession>
<evidence type="ECO:0000313" key="2">
    <source>
        <dbReference type="EMBL" id="SFB46534.1"/>
    </source>
</evidence>
<keyword evidence="3" id="KW-1185">Reference proteome</keyword>
<name>A0A1I1B846_9PSEU</name>
<evidence type="ECO:0000313" key="3">
    <source>
        <dbReference type="Proteomes" id="UP000243799"/>
    </source>
</evidence>
<reference evidence="3" key="1">
    <citation type="submission" date="2016-10" db="EMBL/GenBank/DDBJ databases">
        <authorList>
            <person name="Varghese N."/>
            <person name="Submissions S."/>
        </authorList>
    </citation>
    <scope>NUCLEOTIDE SEQUENCE [LARGE SCALE GENOMIC DNA]</scope>
    <source>
        <strain evidence="3">CGMCC 4.3568</strain>
    </source>
</reference>
<dbReference type="STRING" id="490629.SAMN05216266_112200"/>
<feature type="compositionally biased region" description="Basic and acidic residues" evidence="1">
    <location>
        <begin position="117"/>
        <end position="129"/>
    </location>
</feature>
<evidence type="ECO:0000256" key="1">
    <source>
        <dbReference type="SAM" id="MobiDB-lite"/>
    </source>
</evidence>
<dbReference type="EMBL" id="FOKG01000012">
    <property type="protein sequence ID" value="SFB46534.1"/>
    <property type="molecule type" value="Genomic_DNA"/>
</dbReference>
<gene>
    <name evidence="2" type="ORF">SAMN05216266_112200</name>
</gene>
<dbReference type="AlphaFoldDB" id="A0A1I1B846"/>
<dbReference type="OrthoDB" id="5196858at2"/>
<dbReference type="Proteomes" id="UP000243799">
    <property type="component" value="Unassembled WGS sequence"/>
</dbReference>
<protein>
    <submittedName>
        <fullName evidence="2">Uncharacterized protein</fullName>
    </submittedName>
</protein>
<sequence length="160" mass="17377">MTEHGAAGHWDEQDVTSLAEEIRLLVELVVDRAAPWLDGVIAAGHGTAGAERPDDTGPGCDWCPLCAIVAVVRGERPEFAARLLEQAAALVALLRAVLADRWQPQEGVHMPGYRPAPRPEDVRAEDPVRADASSATAPRVQRIEVRRRAQWQPGQGNGQR</sequence>
<proteinExistence type="predicted"/>
<feature type="region of interest" description="Disordered" evidence="1">
    <location>
        <begin position="107"/>
        <end position="160"/>
    </location>
</feature>
<dbReference type="RefSeq" id="WP_091674871.1">
    <property type="nucleotide sequence ID" value="NZ_FOKG01000012.1"/>
</dbReference>
<organism evidence="2 3">
    <name type="scientific">Amycolatopsis marina</name>
    <dbReference type="NCBI Taxonomy" id="490629"/>
    <lineage>
        <taxon>Bacteria</taxon>
        <taxon>Bacillati</taxon>
        <taxon>Actinomycetota</taxon>
        <taxon>Actinomycetes</taxon>
        <taxon>Pseudonocardiales</taxon>
        <taxon>Pseudonocardiaceae</taxon>
        <taxon>Amycolatopsis</taxon>
    </lineage>
</organism>